<protein>
    <submittedName>
        <fullName evidence="1">Uncharacterized protein</fullName>
    </submittedName>
</protein>
<name>A0ABX4Q3G4_9PSED</name>
<proteinExistence type="predicted"/>
<reference evidence="1 2" key="1">
    <citation type="submission" date="2017-11" db="EMBL/GenBank/DDBJ databases">
        <title>Genome sequencing of a diverse group of Pseudomonas species.</title>
        <authorList>
            <person name="Loper J."/>
        </authorList>
    </citation>
    <scope>NUCLEOTIDE SEQUENCE [LARGE SCALE GENOMIC DNA]</scope>
    <source>
        <strain evidence="1 2">LMG 25716</strain>
    </source>
</reference>
<accession>A0ABX4Q3G4</accession>
<dbReference type="EMBL" id="PHHE01000001">
    <property type="protein sequence ID" value="PKA71340.1"/>
    <property type="molecule type" value="Genomic_DNA"/>
</dbReference>
<comment type="caution">
    <text evidence="1">The sequence shown here is derived from an EMBL/GenBank/DDBJ whole genome shotgun (WGS) entry which is preliminary data.</text>
</comment>
<evidence type="ECO:0000313" key="2">
    <source>
        <dbReference type="Proteomes" id="UP000232455"/>
    </source>
</evidence>
<evidence type="ECO:0000313" key="1">
    <source>
        <dbReference type="EMBL" id="PKA71340.1"/>
    </source>
</evidence>
<dbReference type="Proteomes" id="UP000232455">
    <property type="component" value="Unassembled WGS sequence"/>
</dbReference>
<organism evidence="1 2">
    <name type="scientific">Pseudomonas baetica</name>
    <dbReference type="NCBI Taxonomy" id="674054"/>
    <lineage>
        <taxon>Bacteria</taxon>
        <taxon>Pseudomonadati</taxon>
        <taxon>Pseudomonadota</taxon>
        <taxon>Gammaproteobacteria</taxon>
        <taxon>Pseudomonadales</taxon>
        <taxon>Pseudomonadaceae</taxon>
        <taxon>Pseudomonas</taxon>
    </lineage>
</organism>
<gene>
    <name evidence="1" type="ORF">ATI02_4318</name>
</gene>
<sequence>MNKFAAAIAEQKQKMPVAPMTDIETFIQSAPSDGALTREPVVVAAIKSPIERLLDQLMAHKQDVSNNGKGKAERITISFPKEQLIKAEIIKLLLESEKEMPLAMSQVISILIDRGFDSMMKE</sequence>
<dbReference type="RefSeq" id="WP_100847269.1">
    <property type="nucleotide sequence ID" value="NZ_PHHE01000001.1"/>
</dbReference>
<keyword evidence="2" id="KW-1185">Reference proteome</keyword>